<keyword evidence="1" id="KW-0472">Membrane</keyword>
<accession>A0A812I7K1</accession>
<feature type="transmembrane region" description="Helical" evidence="1">
    <location>
        <begin position="565"/>
        <end position="582"/>
    </location>
</feature>
<feature type="transmembrane region" description="Helical" evidence="1">
    <location>
        <begin position="594"/>
        <end position="615"/>
    </location>
</feature>
<evidence type="ECO:0000313" key="2">
    <source>
        <dbReference type="EMBL" id="CAE7023982.1"/>
    </source>
</evidence>
<feature type="transmembrane region" description="Helical" evidence="1">
    <location>
        <begin position="473"/>
        <end position="495"/>
    </location>
</feature>
<feature type="transmembrane region" description="Helical" evidence="1">
    <location>
        <begin position="60"/>
        <end position="80"/>
    </location>
</feature>
<feature type="transmembrane region" description="Helical" evidence="1">
    <location>
        <begin position="357"/>
        <end position="377"/>
    </location>
</feature>
<gene>
    <name evidence="2" type="ORF">SNAT2548_LOCUS3052</name>
</gene>
<name>A0A812I7K1_9DINO</name>
<feature type="transmembrane region" description="Helical" evidence="1">
    <location>
        <begin position="627"/>
        <end position="646"/>
    </location>
</feature>
<comment type="caution">
    <text evidence="2">The sequence shown here is derived from an EMBL/GenBank/DDBJ whole genome shotgun (WGS) entry which is preliminary data.</text>
</comment>
<feature type="transmembrane region" description="Helical" evidence="1">
    <location>
        <begin position="127"/>
        <end position="151"/>
    </location>
</feature>
<evidence type="ECO:0000256" key="1">
    <source>
        <dbReference type="SAM" id="Phobius"/>
    </source>
</evidence>
<keyword evidence="3" id="KW-1185">Reference proteome</keyword>
<proteinExistence type="predicted"/>
<feature type="transmembrane region" description="Helical" evidence="1">
    <location>
        <begin position="434"/>
        <end position="461"/>
    </location>
</feature>
<protein>
    <recommendedName>
        <fullName evidence="4">CSC1/OSCA1-like cytosolic domain-containing protein</fullName>
    </recommendedName>
</protein>
<keyword evidence="1" id="KW-0812">Transmembrane</keyword>
<organism evidence="2 3">
    <name type="scientific">Symbiodinium natans</name>
    <dbReference type="NCBI Taxonomy" id="878477"/>
    <lineage>
        <taxon>Eukaryota</taxon>
        <taxon>Sar</taxon>
        <taxon>Alveolata</taxon>
        <taxon>Dinophyceae</taxon>
        <taxon>Suessiales</taxon>
        <taxon>Symbiodiniaceae</taxon>
        <taxon>Symbiodinium</taxon>
    </lineage>
</organism>
<feature type="transmembrane region" description="Helical" evidence="1">
    <location>
        <begin position="658"/>
        <end position="680"/>
    </location>
</feature>
<dbReference type="Proteomes" id="UP000604046">
    <property type="component" value="Unassembled WGS sequence"/>
</dbReference>
<dbReference type="AlphaFoldDB" id="A0A812I7K1"/>
<dbReference type="EMBL" id="CAJNDS010000184">
    <property type="protein sequence ID" value="CAE7023982.1"/>
    <property type="molecule type" value="Genomic_DNA"/>
</dbReference>
<keyword evidence="1" id="KW-1133">Transmembrane helix</keyword>
<evidence type="ECO:0000313" key="3">
    <source>
        <dbReference type="Proteomes" id="UP000604046"/>
    </source>
</evidence>
<feature type="transmembrane region" description="Helical" evidence="1">
    <location>
        <begin position="524"/>
        <end position="544"/>
    </location>
</feature>
<reference evidence="2" key="1">
    <citation type="submission" date="2021-02" db="EMBL/GenBank/DDBJ databases">
        <authorList>
            <person name="Dougan E. K."/>
            <person name="Rhodes N."/>
            <person name="Thang M."/>
            <person name="Chan C."/>
        </authorList>
    </citation>
    <scope>NUCLEOTIDE SEQUENCE</scope>
</reference>
<sequence length="809" mass="89917">MPPVAGSHMRQGLDVDDAEVVWPESAREKIVEKNWRSIFQVHLDDVEKYGLEYCIYFHTLRVLCGMFFVLALLATPALLFCLQGNSFVHDDLLSHLARLTLGNVSPTTMLNAGPFNLVLADVADPRAVGFGLLLALQLAIPPLALSILSLWSWPRLASHADLALEPSAADYALRVDGLPSQLELNGRTLEAELLSHFEAVLRERGADGLCCDVALRRNFRGALQAALDMQAWEHKAAATVRQTPGSRKARHALSRREAAARRVALHRRDEAERPVCSAFVVLGSEEERDWLLKRYRFAQFSIFRPLQPRNLRLQRRWPLSLSAAPEPSDIVWTNFSDARILGPAALPWQCVVRVSTVAFLLVMFGLGSGGCLLIFLATLGVPGEAAMQCGIWSLQDPSFAAWNSACNCLCACEHVKARLLDTSQCALNDVESSLAVLACIVLVEMLQAISCWGLGWLMSFWKFNCASQLEASKVLLTAVAQACVPLSPACSLFALKWLWQHQVLTTQISAFAAEAQLQQLDLAFYIYAIPIICTWCLLRWLVIIPEAFRICRRSHATSFMLWKHYASVVAVVSVTIACQPLAPCLACIAWVGMLIWYCAIKSIIVRGVVTVRYGMPVRLALRTAQRIAAMLWAASFIGCCLATWALQQPDTHGVEGLLGPALPSMVLATILLALPCLLWLSRRLLWLLCGMGSPPGTWRPLIRNLRNPRPNEGSAGSWWSWRTQKTPPRINFHEAWLIMRHRAILSTYSLSDHPEYQQLLKLLMPERALVQMESPKEASLTGYLGRSIDMTCSRAVVQESAPRRAPLPP</sequence>
<evidence type="ECO:0008006" key="4">
    <source>
        <dbReference type="Google" id="ProtNLM"/>
    </source>
</evidence>
<dbReference type="OrthoDB" id="436287at2759"/>